<evidence type="ECO:0000256" key="1">
    <source>
        <dbReference type="ARBA" id="ARBA00009320"/>
    </source>
</evidence>
<name>A0A812UVL1_9DINO</name>
<evidence type="ECO:0000313" key="2">
    <source>
        <dbReference type="EMBL" id="CAE7598873.1"/>
    </source>
</evidence>
<accession>A0A812UVL1</accession>
<dbReference type="Pfam" id="PF19798">
    <property type="entry name" value="Sulfotransfer_5"/>
    <property type="match status" value="1"/>
</dbReference>
<comment type="similarity">
    <text evidence="1">Belongs to the class-IV pyridoxal-phosphate-dependent aminotransferase family.</text>
</comment>
<dbReference type="InterPro" id="IPR027417">
    <property type="entry name" value="P-loop_NTPase"/>
</dbReference>
<dbReference type="PANTHER" id="PTHR42743:SF11">
    <property type="entry name" value="AMINODEOXYCHORISMATE LYASE"/>
    <property type="match status" value="1"/>
</dbReference>
<dbReference type="PANTHER" id="PTHR42743">
    <property type="entry name" value="AMINO-ACID AMINOTRANSFERASE"/>
    <property type="match status" value="1"/>
</dbReference>
<keyword evidence="3" id="KW-1185">Reference proteome</keyword>
<dbReference type="Proteomes" id="UP000604046">
    <property type="component" value="Unassembled WGS sequence"/>
</dbReference>
<sequence>MAETLRIHLLSGPRNISTALMYSFAQRADTTVVDEPLYAHYLKVTGLDHPGRDEVLAVQENDGQQVVDKEVMAGWPRPVVFFKHIAKQFIDIDPAFLLDGKVLFLIREPDQMLSSFIEQVPNPTLQETALKEQWELAEWLQAQGQRPLSLLLQPEETMTRLCAALGISFDPAMLHWEAGARPEDGIWAPYWYSNVHKSTGFGNYKRKEVTIEERLQPLLAQCKDYYQRLAQFSL</sequence>
<organism evidence="2 3">
    <name type="scientific">Symbiodinium natans</name>
    <dbReference type="NCBI Taxonomy" id="878477"/>
    <lineage>
        <taxon>Eukaryota</taxon>
        <taxon>Sar</taxon>
        <taxon>Alveolata</taxon>
        <taxon>Dinophyceae</taxon>
        <taxon>Suessiales</taxon>
        <taxon>Symbiodiniaceae</taxon>
        <taxon>Symbiodinium</taxon>
    </lineage>
</organism>
<dbReference type="InterPro" id="IPR050571">
    <property type="entry name" value="Class-IV_PLP-Dep_Aminotrnsfr"/>
</dbReference>
<dbReference type="AlphaFoldDB" id="A0A812UVL1"/>
<evidence type="ECO:0008006" key="4">
    <source>
        <dbReference type="Google" id="ProtNLM"/>
    </source>
</evidence>
<dbReference type="OrthoDB" id="416710at2759"/>
<dbReference type="SUPFAM" id="SSF52540">
    <property type="entry name" value="P-loop containing nucleoside triphosphate hydrolases"/>
    <property type="match status" value="1"/>
</dbReference>
<gene>
    <name evidence="2" type="ORF">SNAT2548_LOCUS34074</name>
</gene>
<reference evidence="2" key="1">
    <citation type="submission" date="2021-02" db="EMBL/GenBank/DDBJ databases">
        <authorList>
            <person name="Dougan E. K."/>
            <person name="Rhodes N."/>
            <person name="Thang M."/>
            <person name="Chan C."/>
        </authorList>
    </citation>
    <scope>NUCLEOTIDE SEQUENCE</scope>
</reference>
<dbReference type="GO" id="GO:0019752">
    <property type="term" value="P:carboxylic acid metabolic process"/>
    <property type="evidence" value="ECO:0007669"/>
    <property type="project" value="TreeGrafter"/>
</dbReference>
<proteinExistence type="inferred from homology"/>
<comment type="caution">
    <text evidence="2">The sequence shown here is derived from an EMBL/GenBank/DDBJ whole genome shotgun (WGS) entry which is preliminary data.</text>
</comment>
<dbReference type="EMBL" id="CAJNDS010002791">
    <property type="protein sequence ID" value="CAE7598873.1"/>
    <property type="molecule type" value="Genomic_DNA"/>
</dbReference>
<dbReference type="Gene3D" id="3.40.50.300">
    <property type="entry name" value="P-loop containing nucleotide triphosphate hydrolases"/>
    <property type="match status" value="1"/>
</dbReference>
<evidence type="ECO:0000313" key="3">
    <source>
        <dbReference type="Proteomes" id="UP000604046"/>
    </source>
</evidence>
<protein>
    <recommendedName>
        <fullName evidence="4">Sulfotransferase family protein</fullName>
    </recommendedName>
</protein>